<sequence>MWADITQWHTTTRARQLVRAYGDDDETVPHCPACVHARSGENGAIETVPKAMSQSEAESTIERMEPERQLEVILRGGVE</sequence>
<dbReference type="Proteomes" id="UP000222824">
    <property type="component" value="Unassembled WGS sequence"/>
</dbReference>
<dbReference type="AlphaFoldDB" id="A0A2G1WGV6"/>
<name>A0A2G1WGV6_9EURY</name>
<evidence type="ECO:0000313" key="1">
    <source>
        <dbReference type="EMBL" id="PHQ38223.1"/>
    </source>
</evidence>
<protein>
    <submittedName>
        <fullName evidence="1">Uncharacterized protein</fullName>
    </submittedName>
</protein>
<dbReference type="EMBL" id="NHOA01000113">
    <property type="protein sequence ID" value="PHQ38223.1"/>
    <property type="molecule type" value="Genomic_DNA"/>
</dbReference>
<organism evidence="1 2">
    <name type="scientific">Halorubrum persicum</name>
    <dbReference type="NCBI Taxonomy" id="1383844"/>
    <lineage>
        <taxon>Archaea</taxon>
        <taxon>Methanobacteriati</taxon>
        <taxon>Methanobacteriota</taxon>
        <taxon>Stenosarchaea group</taxon>
        <taxon>Halobacteria</taxon>
        <taxon>Halobacteriales</taxon>
        <taxon>Haloferacaceae</taxon>
        <taxon>Halorubrum</taxon>
    </lineage>
</organism>
<comment type="caution">
    <text evidence="1">The sequence shown here is derived from an EMBL/GenBank/DDBJ whole genome shotgun (WGS) entry which is preliminary data.</text>
</comment>
<proteinExistence type="predicted"/>
<accession>A0A2G1WGV6</accession>
<keyword evidence="2" id="KW-1185">Reference proteome</keyword>
<evidence type="ECO:0000313" key="2">
    <source>
        <dbReference type="Proteomes" id="UP000222824"/>
    </source>
</evidence>
<reference evidence="1 2" key="1">
    <citation type="journal article" date="2014" name="Front. Microbiol.">
        <title>Population and genomic analysis of the genus Halorubrum.</title>
        <authorList>
            <person name="Fullmer M.S."/>
            <person name="Soucy S.M."/>
            <person name="Swithers K.S."/>
            <person name="Makkay A.M."/>
            <person name="Wheeler R."/>
            <person name="Ventosa A."/>
            <person name="Gogarten J.P."/>
            <person name="Papke R.T."/>
        </authorList>
    </citation>
    <scope>NUCLEOTIDE SEQUENCE [LARGE SCALE GENOMIC DNA]</scope>
    <source>
        <strain evidence="1 2">C49</strain>
    </source>
</reference>
<gene>
    <name evidence="1" type="ORF">DJ69_12780</name>
</gene>